<evidence type="ECO:0000313" key="14">
    <source>
        <dbReference type="EMBL" id="AFP65547.1"/>
    </source>
</evidence>
<protein>
    <submittedName>
        <fullName evidence="12">TFIIB related factor hBRF</fullName>
    </submittedName>
</protein>
<comment type="subcellular location">
    <subcellularLocation>
        <location evidence="1">Nucleus</location>
    </subcellularLocation>
</comment>
<evidence type="ECO:0000313" key="15">
    <source>
        <dbReference type="EMBL" id="AFP65713.1"/>
    </source>
</evidence>
<keyword evidence="5" id="KW-0862">Zinc</keyword>
<dbReference type="EMBL" id="CP003681">
    <property type="protein sequence ID" value="AFP65375.1"/>
    <property type="molecule type" value="Genomic_DNA"/>
</dbReference>
<dbReference type="InterPro" id="IPR013137">
    <property type="entry name" value="Znf_TFIIB"/>
</dbReference>
<keyword evidence="3" id="KW-0479">Metal-binding</keyword>
<evidence type="ECO:0000256" key="5">
    <source>
        <dbReference type="ARBA" id="ARBA00022833"/>
    </source>
</evidence>
<dbReference type="GO" id="GO:0005634">
    <property type="term" value="C:nucleus"/>
    <property type="evidence" value="ECO:0007669"/>
    <property type="project" value="UniProtKB-SubCell"/>
</dbReference>
<evidence type="ECO:0000313" key="16">
    <source>
        <dbReference type="Proteomes" id="UP000243348"/>
    </source>
</evidence>
<sequence>MICDKCGSDAIEFNVSQGKILCTFCGLMIEDHLANPELLFDNSNVQKKGTIHGSFLKNVSPGSLNPTNRNTEIILSSARRKIHQFGNALKLKSSYQEEAYRFFVFAFQRGFVPAHKFESVCISCLYVVCRRKKTPHLLVDFSDLTQIQTYKIGGIFLKFIRIFHVHLPVADPSLFVYRFISRLKIGNKFECIARSSFRLIARMKREWMNSGRRPAGLCGAAILLAAKMHGIQKTQKEIGEIARIGDMALRTRLREMETTSMANLTLAQVDGGGGDDGDRHSLLDCIDLYRKDPPSFHKISKNKAFELHLEGGEKARTHKANRKKKKSCSCLKTKTKTAEPMELQNGEFYFPSNLNSTDPVRKKKPGTLFFSAKRFFVYFNSAYEVFIKKNLWNELNIQFLHAHTIVTRAQKEKPFAYFRMKDSDKKK</sequence>
<feature type="domain" description="Cyclin-like" evidence="9">
    <location>
        <begin position="80"/>
        <end position="161"/>
    </location>
</feature>
<dbReference type="PRINTS" id="PR00685">
    <property type="entry name" value="TIFACTORIIB"/>
</dbReference>
<keyword evidence="4" id="KW-0863">Zinc-finger</keyword>
<evidence type="ECO:0000256" key="4">
    <source>
        <dbReference type="ARBA" id="ARBA00022771"/>
    </source>
</evidence>
<organism evidence="12 16">
    <name type="scientific">Chroomonas mesostigmatica CCMP1168</name>
    <dbReference type="NCBI Taxonomy" id="1195612"/>
    <lineage>
        <taxon>Eukaryota</taxon>
        <taxon>Cryptophyceae</taxon>
        <taxon>Pyrenomonadales</taxon>
        <taxon>Chroomonadaceae</taxon>
        <taxon>Chroomonas</taxon>
    </lineage>
</organism>
<dbReference type="Proteomes" id="UP000243348">
    <property type="component" value="Nucleomorph 2"/>
</dbReference>
<dbReference type="AlphaFoldDB" id="J7GA64"/>
<evidence type="ECO:0000256" key="7">
    <source>
        <dbReference type="ARBA" id="ARBA00023163"/>
    </source>
</evidence>
<dbReference type="GO" id="GO:0000126">
    <property type="term" value="C:transcription factor TFIIIB complex"/>
    <property type="evidence" value="ECO:0007669"/>
    <property type="project" value="TreeGrafter"/>
</dbReference>
<geneLocation type="nucleomorph" evidence="12"/>
<reference evidence="12 16" key="1">
    <citation type="journal article" date="2012" name="Genome Biol. Evol.">
        <title>Nucleomorph genome sequence of the cryptophyte alga Chroomonas mesostigmatica CCMP1168 reveals lineage-specific gene loss and genome complexity.</title>
        <authorList>
            <person name="Moore C.E."/>
            <person name="Curtis B."/>
            <person name="Mills T."/>
            <person name="Tanifuji G."/>
            <person name="Archibald J.M."/>
        </authorList>
    </citation>
    <scope>NUCLEOTIDE SEQUENCE [LARGE SCALE GENOMIC DNA]</scope>
    <source>
        <strain evidence="12 16">CCMP1168</strain>
    </source>
</reference>
<evidence type="ECO:0000256" key="3">
    <source>
        <dbReference type="ARBA" id="ARBA00022723"/>
    </source>
</evidence>
<dbReference type="GO" id="GO:0008270">
    <property type="term" value="F:zinc ion binding"/>
    <property type="evidence" value="ECO:0007669"/>
    <property type="project" value="UniProtKB-KW"/>
</dbReference>
<dbReference type="EMBL" id="CP003680">
    <property type="protein sequence ID" value="AFP65211.1"/>
    <property type="molecule type" value="Genomic_DNA"/>
</dbReference>
<evidence type="ECO:0000313" key="12">
    <source>
        <dbReference type="EMBL" id="AFP65375.1"/>
    </source>
</evidence>
<name>J7GA64_9CRYP</name>
<dbReference type="InterPro" id="IPR013763">
    <property type="entry name" value="Cyclin-like_dom"/>
</dbReference>
<dbReference type="PANTHER" id="PTHR11618">
    <property type="entry name" value="TRANSCRIPTION INITIATION FACTOR IIB-RELATED"/>
    <property type="match status" value="1"/>
</dbReference>
<dbReference type="SMART" id="SM00385">
    <property type="entry name" value="CYCLIN"/>
    <property type="match status" value="2"/>
</dbReference>
<accession>J7GA64</accession>
<dbReference type="Pfam" id="PF08271">
    <property type="entry name" value="Zn_Ribbon_TF"/>
    <property type="match status" value="1"/>
</dbReference>
<dbReference type="Proteomes" id="UP000243348">
    <property type="component" value="Nucleomorph 1"/>
</dbReference>
<dbReference type="PANTHER" id="PTHR11618:SF4">
    <property type="entry name" value="TRANSCRIPTION FACTOR IIIB 90 KDA SUBUNIT"/>
    <property type="match status" value="1"/>
</dbReference>
<dbReference type="FunFam" id="1.10.472.10:FF:000002">
    <property type="entry name" value="Transcription factor IIIB 90 kDa subunit"/>
    <property type="match status" value="1"/>
</dbReference>
<dbReference type="EMBL" id="CP003680">
    <property type="protein sequence ID" value="AFP65372.1"/>
    <property type="molecule type" value="Genomic_DNA"/>
</dbReference>
<dbReference type="InterPro" id="IPR013150">
    <property type="entry name" value="TFIIB_cyclin"/>
</dbReference>
<keyword evidence="6" id="KW-0805">Transcription regulation</keyword>
<gene>
    <name evidence="12" type="primary">tfIIB-brf</name>
    <name evidence="11" type="ORF">CMESO_188</name>
    <name evidence="12" type="ORF">CMESO_199</name>
    <name evidence="13" type="ORF">CMESO_381</name>
    <name evidence="14" type="ORF">CMESO_392</name>
    <name evidence="15" type="ORF">CMESO_575</name>
    <name evidence="10" type="ORF">CMESO_6</name>
</gene>
<dbReference type="Proteomes" id="UP000243348">
    <property type="component" value="Nucleomorph 3"/>
</dbReference>
<dbReference type="Gene3D" id="2.20.25.10">
    <property type="match status" value="1"/>
</dbReference>
<dbReference type="EMBL" id="CP003681">
    <property type="protein sequence ID" value="AFP65544.1"/>
    <property type="molecule type" value="Genomic_DNA"/>
</dbReference>
<evidence type="ECO:0000313" key="10">
    <source>
        <dbReference type="EMBL" id="AFP65211.1"/>
    </source>
</evidence>
<dbReference type="InterPro" id="IPR036915">
    <property type="entry name" value="Cyclin-like_sf"/>
</dbReference>
<evidence type="ECO:0000256" key="2">
    <source>
        <dbReference type="ARBA" id="ARBA00010857"/>
    </source>
</evidence>
<dbReference type="SUPFAM" id="SSF47954">
    <property type="entry name" value="Cyclin-like"/>
    <property type="match status" value="2"/>
</dbReference>
<dbReference type="GO" id="GO:0097550">
    <property type="term" value="C:transcription preinitiation complex"/>
    <property type="evidence" value="ECO:0007669"/>
    <property type="project" value="TreeGrafter"/>
</dbReference>
<dbReference type="GO" id="GO:0000995">
    <property type="term" value="F:RNA polymerase III general transcription initiation factor activity"/>
    <property type="evidence" value="ECO:0007669"/>
    <property type="project" value="TreeGrafter"/>
</dbReference>
<keyword evidence="8" id="KW-0539">Nucleus</keyword>
<dbReference type="GO" id="GO:0070897">
    <property type="term" value="P:transcription preinitiation complex assembly"/>
    <property type="evidence" value="ECO:0007669"/>
    <property type="project" value="InterPro"/>
</dbReference>
<evidence type="ECO:0000256" key="6">
    <source>
        <dbReference type="ARBA" id="ARBA00023015"/>
    </source>
</evidence>
<dbReference type="GO" id="GO:0017025">
    <property type="term" value="F:TBP-class protein binding"/>
    <property type="evidence" value="ECO:0007669"/>
    <property type="project" value="InterPro"/>
</dbReference>
<evidence type="ECO:0000256" key="8">
    <source>
        <dbReference type="ARBA" id="ARBA00023242"/>
    </source>
</evidence>
<dbReference type="Gene3D" id="1.10.472.10">
    <property type="entry name" value="Cyclin-like"/>
    <property type="match status" value="2"/>
</dbReference>
<feature type="domain" description="Cyclin-like" evidence="9">
    <location>
        <begin position="174"/>
        <end position="262"/>
    </location>
</feature>
<dbReference type="CDD" id="cd20554">
    <property type="entry name" value="CYCLIN_TFIIIB90_rpt2"/>
    <property type="match status" value="1"/>
</dbReference>
<dbReference type="SUPFAM" id="SSF57783">
    <property type="entry name" value="Zinc beta-ribbon"/>
    <property type="match status" value="1"/>
</dbReference>
<dbReference type="InterPro" id="IPR000812">
    <property type="entry name" value="TFIIB"/>
</dbReference>
<evidence type="ECO:0000313" key="11">
    <source>
        <dbReference type="EMBL" id="AFP65372.1"/>
    </source>
</evidence>
<dbReference type="CDD" id="cd20553">
    <property type="entry name" value="CYCLIN_TFIIIB90_rpt1"/>
    <property type="match status" value="1"/>
</dbReference>
<comment type="similarity">
    <text evidence="2">Belongs to the TFIIB family.</text>
</comment>
<evidence type="ECO:0000313" key="13">
    <source>
        <dbReference type="EMBL" id="AFP65544.1"/>
    </source>
</evidence>
<proteinExistence type="inferred from homology"/>
<dbReference type="GO" id="GO:0001006">
    <property type="term" value="F:RNA polymerase III type 3 promoter sequence-specific DNA binding"/>
    <property type="evidence" value="ECO:0007669"/>
    <property type="project" value="TreeGrafter"/>
</dbReference>
<dbReference type="EMBL" id="CP003682">
    <property type="protein sequence ID" value="AFP65547.1"/>
    <property type="molecule type" value="Genomic_DNA"/>
</dbReference>
<evidence type="ECO:0000256" key="1">
    <source>
        <dbReference type="ARBA" id="ARBA00004123"/>
    </source>
</evidence>
<dbReference type="Pfam" id="PF00382">
    <property type="entry name" value="TFIIB"/>
    <property type="match status" value="2"/>
</dbReference>
<keyword evidence="7" id="KW-0804">Transcription</keyword>
<evidence type="ECO:0000259" key="9">
    <source>
        <dbReference type="SMART" id="SM00385"/>
    </source>
</evidence>
<keyword evidence="12" id="KW-0542">Nucleomorph</keyword>
<dbReference type="EMBL" id="CP003682">
    <property type="protein sequence ID" value="AFP65713.1"/>
    <property type="molecule type" value="Genomic_DNA"/>
</dbReference>